<reference evidence="4 5" key="2">
    <citation type="journal article" date="2016" name="PeerJ">
        <title>Analysis of five complete genome sequences for members of the class Peribacteria in the recently recognized Peregrinibacteria bacterial phylum.</title>
        <authorList>
            <person name="Anantharaman K."/>
            <person name="Brown C.T."/>
            <person name="Burstein D."/>
            <person name="Castelle C.J."/>
            <person name="Probst A.J."/>
            <person name="Thomas B.C."/>
            <person name="Williams K.H."/>
            <person name="Banfield J.F."/>
        </authorList>
    </citation>
    <scope>NUCLEOTIDE SEQUENCE [LARGE SCALE GENOMIC DNA]</scope>
    <source>
        <strain evidence="4">RIFOXYD1_FULL_PER-ii_59_16</strain>
    </source>
</reference>
<dbReference type="CDD" id="cd10795">
    <property type="entry name" value="GH57N_MJA1_like"/>
    <property type="match status" value="1"/>
</dbReference>
<dbReference type="InterPro" id="IPR052046">
    <property type="entry name" value="GH57_Enzymes"/>
</dbReference>
<evidence type="ECO:0000313" key="5">
    <source>
        <dbReference type="Proteomes" id="UP000069135"/>
    </source>
</evidence>
<evidence type="ECO:0000313" key="4">
    <source>
        <dbReference type="EMBL" id="ALM13351.1"/>
    </source>
</evidence>
<dbReference type="PANTHER" id="PTHR36306:SF1">
    <property type="entry name" value="ALPHA-AMYLASE-RELATED"/>
    <property type="match status" value="1"/>
</dbReference>
<dbReference type="GO" id="GO:0003824">
    <property type="term" value="F:catalytic activity"/>
    <property type="evidence" value="ECO:0007669"/>
    <property type="project" value="InterPro"/>
</dbReference>
<reference evidence="5" key="1">
    <citation type="submission" date="2015-10" db="EMBL/GenBank/DDBJ databases">
        <title>Analysis of five complete genome sequences for members of the class Peribacteria in the recently recognized Peregrinibacteria bacterial phylum.</title>
        <authorList>
            <person name="Anantharaman K."/>
            <person name="Brown C.T."/>
            <person name="Burstein D."/>
            <person name="Castelle C.J."/>
            <person name="Probst A.J."/>
            <person name="Thomas B.C."/>
            <person name="Williams K.H."/>
            <person name="Banfield J.F."/>
        </authorList>
    </citation>
    <scope>NUCLEOTIDE SEQUENCE [LARGE SCALE GENOMIC DNA]</scope>
</reference>
<dbReference type="PATRIC" id="fig|1735161.3.peg.656"/>
<organism evidence="4 5">
    <name type="scientific">Candidatus Peribacter riflensis</name>
    <dbReference type="NCBI Taxonomy" id="1735162"/>
    <lineage>
        <taxon>Bacteria</taxon>
        <taxon>Candidatus Peregrinibacteriota</taxon>
        <taxon>Candidatus Peribacteria</taxon>
        <taxon>Candidatus Peribacterales</taxon>
        <taxon>Candidatus Peribacteraceae</taxon>
        <taxon>Candidatus Peribacter</taxon>
    </lineage>
</organism>
<evidence type="ECO:0000256" key="2">
    <source>
        <dbReference type="ARBA" id="ARBA00023277"/>
    </source>
</evidence>
<dbReference type="EMBL" id="CP013065">
    <property type="protein sequence ID" value="ALM13351.1"/>
    <property type="molecule type" value="Genomic_DNA"/>
</dbReference>
<proteinExistence type="inferred from homology"/>
<dbReference type="PANTHER" id="PTHR36306">
    <property type="entry name" value="ALPHA-AMYLASE-RELATED-RELATED"/>
    <property type="match status" value="1"/>
</dbReference>
<accession>A0A0S1SNP2</accession>
<dbReference type="SUPFAM" id="SSF88713">
    <property type="entry name" value="Glycoside hydrolase/deacetylase"/>
    <property type="match status" value="1"/>
</dbReference>
<feature type="domain" description="Glycoside hydrolase family 57 N-terminal" evidence="3">
    <location>
        <begin position="7"/>
        <end position="302"/>
    </location>
</feature>
<comment type="similarity">
    <text evidence="1">Belongs to the glycosyl hydrolase 57 family.</text>
</comment>
<dbReference type="Proteomes" id="UP000069135">
    <property type="component" value="Chromosome"/>
</dbReference>
<evidence type="ECO:0000256" key="1">
    <source>
        <dbReference type="ARBA" id="ARBA00006821"/>
    </source>
</evidence>
<keyword evidence="2" id="KW-0119">Carbohydrate metabolism</keyword>
<dbReference type="KEGG" id="prf:PeribacterA2_0676"/>
<name>A0A0S1SNP2_9BACT</name>
<dbReference type="Pfam" id="PF03065">
    <property type="entry name" value="Glyco_hydro_57"/>
    <property type="match status" value="1"/>
</dbReference>
<accession>A0A0S1SH96</accession>
<gene>
    <name evidence="4" type="ORF">PeribacterD1_0677</name>
</gene>
<dbReference type="STRING" id="1735162.PeribacterB2_0677"/>
<dbReference type="InterPro" id="IPR011330">
    <property type="entry name" value="Glyco_hydro/deAcase_b/a-brl"/>
</dbReference>
<accession>A0A0S1SWP8</accession>
<dbReference type="Gene3D" id="3.20.110.20">
    <property type="match status" value="1"/>
</dbReference>
<accession>A0A0S1SSS3</accession>
<dbReference type="GO" id="GO:0005975">
    <property type="term" value="P:carbohydrate metabolic process"/>
    <property type="evidence" value="ECO:0007669"/>
    <property type="project" value="InterPro"/>
</dbReference>
<dbReference type="AlphaFoldDB" id="A0A0S1SNP2"/>
<evidence type="ECO:0000259" key="3">
    <source>
        <dbReference type="Pfam" id="PF03065"/>
    </source>
</evidence>
<protein>
    <submittedName>
        <fullName evidence="4">Alpha-amylase</fullName>
    </submittedName>
</protein>
<accession>A0A0S1SFF4</accession>
<sequence length="430" mass="50111">MSPLVCLYFQVHQPYRLRDLRITEIGKGTEPDYFDHEKNRSVFRKVAEKCYLPANRMMLSLLERYPDFAIAYSLSGVFLDQCEEYGEDVLESFRRLGATGRVEFLAETYYHSLSSIRDTEEFCEQTTLHIRKIEDLFGMTPSIFRNTELIYSNDLAQTVRLMGFKGILAEGTDHLLQGRSANLPYMPPRFRLPRSKEMLIARHRPLPQRSENISVLLKNYRLSDDVAFRFSDKSWVGFPLKAETFTDWLLGGGGHSVNLFMDYETFGEHQWEDTGIFEFLRTLPRIWQERGVHTATPSQVLAAWEQTTAPIYDVHSLISWADTERDLSAWQGNQIQTSALKAIHELGPLVKATGNANLINTWRKLQTSDHFYYMCTKYWNDGDVHKYFSPYDSPYEAYRRYSHALCDLKSRVEPKQKHKQHTAHSKRPKS</sequence>
<dbReference type="InterPro" id="IPR004300">
    <property type="entry name" value="Glyco_hydro_57_N"/>
</dbReference>